<dbReference type="Proteomes" id="UP001066276">
    <property type="component" value="Chromosome 7"/>
</dbReference>
<evidence type="ECO:0000256" key="1">
    <source>
        <dbReference type="SAM" id="MobiDB-lite"/>
    </source>
</evidence>
<protein>
    <submittedName>
        <fullName evidence="2">Uncharacterized protein</fullName>
    </submittedName>
</protein>
<name>A0AAV7PI76_PLEWA</name>
<accession>A0AAV7PI76</accession>
<evidence type="ECO:0000313" key="2">
    <source>
        <dbReference type="EMBL" id="KAJ1127072.1"/>
    </source>
</evidence>
<feature type="region of interest" description="Disordered" evidence="1">
    <location>
        <begin position="1"/>
        <end position="37"/>
    </location>
</feature>
<evidence type="ECO:0000313" key="3">
    <source>
        <dbReference type="Proteomes" id="UP001066276"/>
    </source>
</evidence>
<reference evidence="2" key="1">
    <citation type="journal article" date="2022" name="bioRxiv">
        <title>Sequencing and chromosome-scale assembly of the giantPleurodeles waltlgenome.</title>
        <authorList>
            <person name="Brown T."/>
            <person name="Elewa A."/>
            <person name="Iarovenko S."/>
            <person name="Subramanian E."/>
            <person name="Araus A.J."/>
            <person name="Petzold A."/>
            <person name="Susuki M."/>
            <person name="Suzuki K.-i.T."/>
            <person name="Hayashi T."/>
            <person name="Toyoda A."/>
            <person name="Oliveira C."/>
            <person name="Osipova E."/>
            <person name="Leigh N.D."/>
            <person name="Simon A."/>
            <person name="Yun M.H."/>
        </authorList>
    </citation>
    <scope>NUCLEOTIDE SEQUENCE</scope>
    <source>
        <strain evidence="2">20211129_DDA</strain>
        <tissue evidence="2">Liver</tissue>
    </source>
</reference>
<keyword evidence="3" id="KW-1185">Reference proteome</keyword>
<comment type="caution">
    <text evidence="2">The sequence shown here is derived from an EMBL/GenBank/DDBJ whole genome shotgun (WGS) entry which is preliminary data.</text>
</comment>
<proteinExistence type="predicted"/>
<gene>
    <name evidence="2" type="ORF">NDU88_005478</name>
</gene>
<sequence>MTLAGAPLQGYSTGDPAPAGPSSEWAAPQQGSPGRHRCFRIDFPGPRSALALPAKLNQRRLTISVPHEPKRQPWAISCVWLFQAVRENESEESRKWKKEK</sequence>
<dbReference type="AlphaFoldDB" id="A0AAV7PI76"/>
<dbReference type="EMBL" id="JANPWB010000011">
    <property type="protein sequence ID" value="KAJ1127072.1"/>
    <property type="molecule type" value="Genomic_DNA"/>
</dbReference>
<organism evidence="2 3">
    <name type="scientific">Pleurodeles waltl</name>
    <name type="common">Iberian ribbed newt</name>
    <dbReference type="NCBI Taxonomy" id="8319"/>
    <lineage>
        <taxon>Eukaryota</taxon>
        <taxon>Metazoa</taxon>
        <taxon>Chordata</taxon>
        <taxon>Craniata</taxon>
        <taxon>Vertebrata</taxon>
        <taxon>Euteleostomi</taxon>
        <taxon>Amphibia</taxon>
        <taxon>Batrachia</taxon>
        <taxon>Caudata</taxon>
        <taxon>Salamandroidea</taxon>
        <taxon>Salamandridae</taxon>
        <taxon>Pleurodelinae</taxon>
        <taxon>Pleurodeles</taxon>
    </lineage>
</organism>